<keyword evidence="1" id="KW-0175">Coiled coil</keyword>
<dbReference type="EMBL" id="JAPFFF010000010">
    <property type="protein sequence ID" value="KAK8880491.1"/>
    <property type="molecule type" value="Genomic_DNA"/>
</dbReference>
<evidence type="ECO:0000313" key="3">
    <source>
        <dbReference type="Proteomes" id="UP001470230"/>
    </source>
</evidence>
<dbReference type="Proteomes" id="UP001470230">
    <property type="component" value="Unassembled WGS sequence"/>
</dbReference>
<comment type="caution">
    <text evidence="2">The sequence shown here is derived from an EMBL/GenBank/DDBJ whole genome shotgun (WGS) entry which is preliminary data.</text>
</comment>
<gene>
    <name evidence="2" type="ORF">M9Y10_003167</name>
</gene>
<keyword evidence="3" id="KW-1185">Reference proteome</keyword>
<evidence type="ECO:0000313" key="2">
    <source>
        <dbReference type="EMBL" id="KAK8880491.1"/>
    </source>
</evidence>
<organism evidence="2 3">
    <name type="scientific">Tritrichomonas musculus</name>
    <dbReference type="NCBI Taxonomy" id="1915356"/>
    <lineage>
        <taxon>Eukaryota</taxon>
        <taxon>Metamonada</taxon>
        <taxon>Parabasalia</taxon>
        <taxon>Tritrichomonadida</taxon>
        <taxon>Tritrichomonadidae</taxon>
        <taxon>Tritrichomonas</taxon>
    </lineage>
</organism>
<evidence type="ECO:0000256" key="1">
    <source>
        <dbReference type="SAM" id="Coils"/>
    </source>
</evidence>
<feature type="coiled-coil region" evidence="1">
    <location>
        <begin position="231"/>
        <end position="326"/>
    </location>
</feature>
<proteinExistence type="predicted"/>
<name>A0ABR2JQ14_9EUKA</name>
<sequence length="717" mass="84670">MSSDKDKIKLILRSNDGIHTHTIPLNLVKTPDLSDSFIFNVFNNQQKEYIVESQVNNEVFKMFIKYWVKKEIPEITVNNYYKFEELNKEFGFLTKIISQQTEKWNNFEYLIKELNNSQVKDKQMAEEKIASNLDNCLIQVGPMLMNQPIGQLYNIFSHKKRQLTQHNIAYKLIKEKYLKSNDLNIFILLQFLDGSKLDHQYLRESFDECQKRNNFMPQINFSFINNFYDENKKQAEKIKKLEVLISNLEKKISQNDEEQNKKHSQTIEKINKLEKKVDSYNSQINENYNKLEKTQKVQQSDICSNIEKLNEQIQETNKSIQDLSLKLKKDIAVINSNIEDQKSKSVNDIKAINQNIQDQKINSEKEILTIQNNIKDQNSNYNKVLEKIKTNEESITNLHRSVYKPITQDGGGILSYLNKKSKDQFDRNYIVSLSSRDPYNIFLKDWNGVYYSTDDGNFYIEIIFKEAINMTGFKIFGSNDSFLKSYQIFIDDKLEPFLDISCDTSMRDKHKSRHNFDEIKCQKFKLVQNSPNWDRSNDGKNYIGIKRMEFYTIEHPKGLIKYLNNSPVTNDMQNIESDPHLYQIKINSNYYITNDIYNINSNKEICTNNALNEYFEIKFLKGFVSIDGYRIKRLNDRYKLKGWKIVGNTISNKEVLISEYNDSSKQSNPLYISDKNEIQTKEYISSLKFYNTKINWDSTDFLVLMHFEIFGEYIALP</sequence>
<accession>A0ABR2JQ14</accession>
<protein>
    <submittedName>
        <fullName evidence="2">Uncharacterized protein</fullName>
    </submittedName>
</protein>
<reference evidence="2 3" key="1">
    <citation type="submission" date="2024-04" db="EMBL/GenBank/DDBJ databases">
        <title>Tritrichomonas musculus Genome.</title>
        <authorList>
            <person name="Alves-Ferreira E."/>
            <person name="Grigg M."/>
            <person name="Lorenzi H."/>
            <person name="Galac M."/>
        </authorList>
    </citation>
    <scope>NUCLEOTIDE SEQUENCE [LARGE SCALE GENOMIC DNA]</scope>
    <source>
        <strain evidence="2 3">EAF2021</strain>
    </source>
</reference>